<accession>A0A1L6JFV1</accession>
<dbReference type="Proteomes" id="UP000185161">
    <property type="component" value="Chromosome"/>
</dbReference>
<dbReference type="STRING" id="93064.BRX40_03530"/>
<dbReference type="PANTHER" id="PTHR36919">
    <property type="entry name" value="BLR1215 PROTEIN"/>
    <property type="match status" value="1"/>
</dbReference>
<dbReference type="PANTHER" id="PTHR36919:SF2">
    <property type="entry name" value="BLL6627 PROTEIN"/>
    <property type="match status" value="1"/>
</dbReference>
<keyword evidence="3" id="KW-1185">Reference proteome</keyword>
<dbReference type="InterPro" id="IPR019223">
    <property type="entry name" value="DUF2147"/>
</dbReference>
<gene>
    <name evidence="2" type="ORF">BRX40_03530</name>
</gene>
<organism evidence="2 3">
    <name type="scientific">Sphingomonas koreensis</name>
    <dbReference type="NCBI Taxonomy" id="93064"/>
    <lineage>
        <taxon>Bacteria</taxon>
        <taxon>Pseudomonadati</taxon>
        <taxon>Pseudomonadota</taxon>
        <taxon>Alphaproteobacteria</taxon>
        <taxon>Sphingomonadales</taxon>
        <taxon>Sphingomonadaceae</taxon>
        <taxon>Sphingomonas</taxon>
    </lineage>
</organism>
<dbReference type="Gene3D" id="2.40.128.520">
    <property type="match status" value="1"/>
</dbReference>
<dbReference type="EMBL" id="CP018820">
    <property type="protein sequence ID" value="APR54785.1"/>
    <property type="molecule type" value="Genomic_DNA"/>
</dbReference>
<feature type="domain" description="DUF2147" evidence="1">
    <location>
        <begin position="26"/>
        <end position="129"/>
    </location>
</feature>
<dbReference type="KEGG" id="skr:BRX40_03530"/>
<name>A0A1L6JFV1_9SPHN</name>
<proteinExistence type="predicted"/>
<evidence type="ECO:0000259" key="1">
    <source>
        <dbReference type="Pfam" id="PF09917"/>
    </source>
</evidence>
<dbReference type="Pfam" id="PF09917">
    <property type="entry name" value="DUF2147"/>
    <property type="match status" value="1"/>
</dbReference>
<dbReference type="AlphaFoldDB" id="A0A1L6JFV1"/>
<evidence type="ECO:0000313" key="2">
    <source>
        <dbReference type="EMBL" id="APR54785.1"/>
    </source>
</evidence>
<protein>
    <recommendedName>
        <fullName evidence="1">DUF2147 domain-containing protein</fullName>
    </recommendedName>
</protein>
<evidence type="ECO:0000313" key="3">
    <source>
        <dbReference type="Proteomes" id="UP000185161"/>
    </source>
</evidence>
<reference evidence="3" key="1">
    <citation type="submission" date="2016-12" db="EMBL/GenBank/DDBJ databases">
        <title>Whole genome sequencing of Sphingomonas sp. ABOJV.</title>
        <authorList>
            <person name="Conlan S."/>
            <person name="Thomas P.J."/>
            <person name="Mullikin J."/>
            <person name="Palmore T.N."/>
            <person name="Frank K.M."/>
            <person name="Segre J.A."/>
        </authorList>
    </citation>
    <scope>NUCLEOTIDE SEQUENCE [LARGE SCALE GENOMIC DNA]</scope>
    <source>
        <strain evidence="3">ABOJV</strain>
    </source>
</reference>
<sequence>MMIATPLAAQAGAGNGGGRMPGAASEWRNPKDSVRIRFSPCGQDRMCGIVTWASDKAKADARRGGTDQLVGTNLFRNFKRVAPGEYKGHVFVPDMNRTFSGHMEIKGDSMIGKGCVLAGLICKQQVWTRIS</sequence>